<dbReference type="Gene3D" id="3.40.1390.30">
    <property type="entry name" value="NIF3 (NGG1p interacting factor 3)-like"/>
    <property type="match status" value="2"/>
</dbReference>
<dbReference type="STRING" id="204773.HEAR3055"/>
<feature type="binding site" evidence="3">
    <location>
        <position position="74"/>
    </location>
    <ligand>
        <name>a divalent metal cation</name>
        <dbReference type="ChEBI" id="CHEBI:60240"/>
        <label>1</label>
    </ligand>
</feature>
<feature type="binding site" evidence="3">
    <location>
        <position position="232"/>
    </location>
    <ligand>
        <name>a divalent metal cation</name>
        <dbReference type="ChEBI" id="CHEBI:60240"/>
        <label>1</label>
    </ligand>
</feature>
<keyword evidence="2 3" id="KW-0479">Metal-binding</keyword>
<feature type="binding site" evidence="3">
    <location>
        <position position="73"/>
    </location>
    <ligand>
        <name>a divalent metal cation</name>
        <dbReference type="ChEBI" id="CHEBI:60240"/>
        <label>1</label>
    </ligand>
</feature>
<dbReference type="Proteomes" id="UP000006697">
    <property type="component" value="Chromosome"/>
</dbReference>
<feature type="binding site" evidence="3">
    <location>
        <position position="111"/>
    </location>
    <ligand>
        <name>a divalent metal cation</name>
        <dbReference type="ChEBI" id="CHEBI:60240"/>
        <label>1</label>
    </ligand>
</feature>
<proteinExistence type="inferred from homology"/>
<dbReference type="GO" id="GO:0005737">
    <property type="term" value="C:cytoplasm"/>
    <property type="evidence" value="ECO:0007669"/>
    <property type="project" value="TreeGrafter"/>
</dbReference>
<dbReference type="InterPro" id="IPR036069">
    <property type="entry name" value="DUF34/NIF3_sf"/>
</dbReference>
<comment type="similarity">
    <text evidence="1">Belongs to the GTP cyclohydrolase I type 2/NIF3 family.</text>
</comment>
<gene>
    <name evidence="4" type="ordered locus">HEAR3055</name>
</gene>
<dbReference type="KEGG" id="har:HEAR3055"/>
<dbReference type="NCBIfam" id="TIGR00486">
    <property type="entry name" value="YbgI_SA1388"/>
    <property type="match status" value="1"/>
</dbReference>
<reference evidence="4 5" key="1">
    <citation type="journal article" date="2007" name="PLoS Genet.">
        <title>A tale of two oxidation states: bacterial colonization of arsenic-rich environments.</title>
        <authorList>
            <person name="Muller D."/>
            <person name="Medigue C."/>
            <person name="Koechler S."/>
            <person name="Barbe V."/>
            <person name="Barakat M."/>
            <person name="Talla E."/>
            <person name="Bonnefoy V."/>
            <person name="Krin E."/>
            <person name="Arsene-Ploetze F."/>
            <person name="Carapito C."/>
            <person name="Chandler M."/>
            <person name="Cournoyer B."/>
            <person name="Cruveiller S."/>
            <person name="Dossat C."/>
            <person name="Duval S."/>
            <person name="Heymann M."/>
            <person name="Leize E."/>
            <person name="Lieutaud A."/>
            <person name="Lievremont D."/>
            <person name="Makita Y."/>
            <person name="Mangenot S."/>
            <person name="Nitschke W."/>
            <person name="Ortet P."/>
            <person name="Perdrial N."/>
            <person name="Schoepp B."/>
            <person name="Siguier N."/>
            <person name="Simeonova D.D."/>
            <person name="Rouy Z."/>
            <person name="Segurens B."/>
            <person name="Turlin E."/>
            <person name="Vallenet D."/>
            <person name="Van Dorsselaer A."/>
            <person name="Weiss S."/>
            <person name="Weissenbach J."/>
            <person name="Lett M.C."/>
            <person name="Danchin A."/>
            <person name="Bertin P.N."/>
        </authorList>
    </citation>
    <scope>NUCLEOTIDE SEQUENCE [LARGE SCALE GENOMIC DNA]</scope>
    <source>
        <strain evidence="5">ULPAs1</strain>
    </source>
</reference>
<dbReference type="PANTHER" id="PTHR13799">
    <property type="entry name" value="NGG1 INTERACTING FACTOR 3"/>
    <property type="match status" value="1"/>
</dbReference>
<accession>A4G9H7</accession>
<evidence type="ECO:0000313" key="5">
    <source>
        <dbReference type="Proteomes" id="UP000006697"/>
    </source>
</evidence>
<keyword evidence="5" id="KW-1185">Reference proteome</keyword>
<evidence type="ECO:0000256" key="1">
    <source>
        <dbReference type="ARBA" id="ARBA00006964"/>
    </source>
</evidence>
<evidence type="ECO:0008006" key="6">
    <source>
        <dbReference type="Google" id="ProtNLM"/>
    </source>
</evidence>
<dbReference type="EMBL" id="CU207211">
    <property type="protein sequence ID" value="CAL63164.1"/>
    <property type="molecule type" value="Genomic_DNA"/>
</dbReference>
<dbReference type="AlphaFoldDB" id="A4G9H7"/>
<name>A4G9H7_HERAR</name>
<protein>
    <recommendedName>
        <fullName evidence="6">Nif3-like dinuclear metal center hexameric protein</fullName>
    </recommendedName>
</protein>
<evidence type="ECO:0000313" key="4">
    <source>
        <dbReference type="EMBL" id="CAL63164.1"/>
    </source>
</evidence>
<evidence type="ECO:0000256" key="3">
    <source>
        <dbReference type="PIRSR" id="PIRSR602678-1"/>
    </source>
</evidence>
<dbReference type="InterPro" id="IPR002678">
    <property type="entry name" value="DUF34/NIF3"/>
</dbReference>
<evidence type="ECO:0000256" key="2">
    <source>
        <dbReference type="ARBA" id="ARBA00022723"/>
    </source>
</evidence>
<dbReference type="eggNOG" id="COG0327">
    <property type="taxonomic scope" value="Bacteria"/>
</dbReference>
<dbReference type="SUPFAM" id="SSF102705">
    <property type="entry name" value="NIF3 (NGG1p interacting factor 3)-like"/>
    <property type="match status" value="1"/>
</dbReference>
<sequence length="260" mass="27746">MSQKTIGGDAIDRDDLAKYLATALDITRFRDFCPNGLQVEGRREIKKLVTGVTASLALLEAAIAKGADAILVHHGYFWRGEDARVIGQKHGRLKLLLAHDVNLFAYHLPLDMHAEFGNNAQLAQRLGLLAEARFGEDDLGWLGTVADASIATVGDLALLIERQLGRVPLLIGDPAQKLGKAGWCTGAAQSLLGDAIAAGANVYLSGEISEPTVHLARESGVAYLACGHHATERYGVQALGTHLAAQFGIAHDFIDIDNPV</sequence>
<dbReference type="OrthoDB" id="9800881at2"/>
<feature type="binding site" evidence="3">
    <location>
        <position position="228"/>
    </location>
    <ligand>
        <name>a divalent metal cation</name>
        <dbReference type="ChEBI" id="CHEBI:60240"/>
        <label>1</label>
    </ligand>
</feature>
<dbReference type="Pfam" id="PF01784">
    <property type="entry name" value="DUF34_NIF3"/>
    <property type="match status" value="1"/>
</dbReference>
<dbReference type="GO" id="GO:0046872">
    <property type="term" value="F:metal ion binding"/>
    <property type="evidence" value="ECO:0007669"/>
    <property type="project" value="UniProtKB-KW"/>
</dbReference>
<dbReference type="HOGENOM" id="CLU_037423_3_0_4"/>
<dbReference type="PANTHER" id="PTHR13799:SF14">
    <property type="entry name" value="GTP CYCLOHYDROLASE 1 TYPE 2 HOMOLOG"/>
    <property type="match status" value="1"/>
</dbReference>
<organism evidence="4 5">
    <name type="scientific">Herminiimonas arsenicoxydans</name>
    <dbReference type="NCBI Taxonomy" id="204773"/>
    <lineage>
        <taxon>Bacteria</taxon>
        <taxon>Pseudomonadati</taxon>
        <taxon>Pseudomonadota</taxon>
        <taxon>Betaproteobacteria</taxon>
        <taxon>Burkholderiales</taxon>
        <taxon>Oxalobacteraceae</taxon>
        <taxon>Herminiimonas</taxon>
    </lineage>
</organism>